<evidence type="ECO:0000256" key="1">
    <source>
        <dbReference type="ARBA" id="ARBA00009183"/>
    </source>
</evidence>
<dbReference type="PANTHER" id="PTHR23023">
    <property type="entry name" value="DIMETHYLANILINE MONOOXYGENASE"/>
    <property type="match status" value="1"/>
</dbReference>
<name>A0AAX4K6Z5_9TREE</name>
<dbReference type="InterPro" id="IPR020946">
    <property type="entry name" value="Flavin_mOase-like"/>
</dbReference>
<dbReference type="EMBL" id="CP144108">
    <property type="protein sequence ID" value="WWC92595.1"/>
    <property type="molecule type" value="Genomic_DNA"/>
</dbReference>
<dbReference type="RefSeq" id="XP_066079357.1">
    <property type="nucleotide sequence ID" value="XM_066223260.1"/>
</dbReference>
<dbReference type="Proteomes" id="UP001355207">
    <property type="component" value="Chromosome 11"/>
</dbReference>
<reference evidence="6 7" key="1">
    <citation type="submission" date="2024-01" db="EMBL/GenBank/DDBJ databases">
        <title>Comparative genomics of Cryptococcus and Kwoniella reveals pathogenesis evolution and contrasting modes of karyotype evolution via chromosome fusion or intercentromeric recombination.</title>
        <authorList>
            <person name="Coelho M.A."/>
            <person name="David-Palma M."/>
            <person name="Shea T."/>
            <person name="Bowers K."/>
            <person name="McGinley-Smith S."/>
            <person name="Mohammad A.W."/>
            <person name="Gnirke A."/>
            <person name="Yurkov A.M."/>
            <person name="Nowrousian M."/>
            <person name="Sun S."/>
            <person name="Cuomo C.A."/>
            <person name="Heitman J."/>
        </authorList>
    </citation>
    <scope>NUCLEOTIDE SEQUENCE [LARGE SCALE GENOMIC DNA]</scope>
    <source>
        <strain evidence="6 7">CBS 6074</strain>
    </source>
</reference>
<dbReference type="AlphaFoldDB" id="A0AAX4K6Z5"/>
<dbReference type="SUPFAM" id="SSF51905">
    <property type="entry name" value="FAD/NAD(P)-binding domain"/>
    <property type="match status" value="2"/>
</dbReference>
<keyword evidence="4" id="KW-0521">NADP</keyword>
<dbReference type="GO" id="GO:0050660">
    <property type="term" value="F:flavin adenine dinucleotide binding"/>
    <property type="evidence" value="ECO:0007669"/>
    <property type="project" value="InterPro"/>
</dbReference>
<dbReference type="InterPro" id="IPR000960">
    <property type="entry name" value="Flavin_mOase"/>
</dbReference>
<evidence type="ECO:0000256" key="4">
    <source>
        <dbReference type="ARBA" id="ARBA00022857"/>
    </source>
</evidence>
<protein>
    <recommendedName>
        <fullName evidence="8">Monooxygenase</fullName>
    </recommendedName>
</protein>
<comment type="similarity">
    <text evidence="1">Belongs to the FMO family.</text>
</comment>
<dbReference type="InterPro" id="IPR050346">
    <property type="entry name" value="FMO-like"/>
</dbReference>
<evidence type="ECO:0000256" key="5">
    <source>
        <dbReference type="ARBA" id="ARBA00023002"/>
    </source>
</evidence>
<dbReference type="GeneID" id="91098222"/>
<proteinExistence type="inferred from homology"/>
<keyword evidence="2" id="KW-0285">Flavoprotein</keyword>
<evidence type="ECO:0000313" key="7">
    <source>
        <dbReference type="Proteomes" id="UP001355207"/>
    </source>
</evidence>
<sequence length="505" mass="55589">MHIAIVGAGYAGLATASTLIAFGHSVIIFESSPDVGGVWSKTNHYPGLKSQNDKGSYCFSTLSMPKSYPTHPTGEQIQAYLESYVKAQGLDKEGRLRLNTKVVKAEKKNNGWILHVSTDSQPEESLSFDYLICSTGIFNQPNIPSFNGANEFTSSGGTIVHTSNFHKLFAIEDKNVIVVGFGKSACDTAVAASSTAKSVTLAARDVIWKLPTYVGGTVHYGYLLLTRFGEALFPYIRPWRSQTFLNHGLGRPIRAAIISTVSAVISTQLKLNKFGLYPDKPFDTIARSSVSLASQGFVTAVDSGRLKVERGLTIDSLSSNKATLSNGKEIEADVIVCGTGWTNHVPSFLPTEYTTKLLNKDGDWVLYRHTLPIDIPDLAFVGFNSSIFCPLTAEMTSIWLAASLENDISRPLVRIPPQQAQRKLAEEEVAWHRKRTDGHYANGTSIVPFSMSNIDEMLEDLGSKIGWFSYMREWLLPVSPLAYRNILPSVLKRRDTLRVQQKKVA</sequence>
<keyword evidence="7" id="KW-1185">Reference proteome</keyword>
<accession>A0AAX4K6Z5</accession>
<evidence type="ECO:0000313" key="6">
    <source>
        <dbReference type="EMBL" id="WWC92595.1"/>
    </source>
</evidence>
<dbReference type="GO" id="GO:0004499">
    <property type="term" value="F:N,N-dimethylaniline monooxygenase activity"/>
    <property type="evidence" value="ECO:0007669"/>
    <property type="project" value="InterPro"/>
</dbReference>
<dbReference type="InterPro" id="IPR036188">
    <property type="entry name" value="FAD/NAD-bd_sf"/>
</dbReference>
<gene>
    <name evidence="6" type="ORF">L201_007554</name>
</gene>
<dbReference type="Gene3D" id="3.50.50.60">
    <property type="entry name" value="FAD/NAD(P)-binding domain"/>
    <property type="match status" value="1"/>
</dbReference>
<keyword evidence="5" id="KW-0560">Oxidoreductase</keyword>
<dbReference type="GO" id="GO:0050661">
    <property type="term" value="F:NADP binding"/>
    <property type="evidence" value="ECO:0007669"/>
    <property type="project" value="InterPro"/>
</dbReference>
<evidence type="ECO:0000256" key="3">
    <source>
        <dbReference type="ARBA" id="ARBA00022827"/>
    </source>
</evidence>
<keyword evidence="3" id="KW-0274">FAD</keyword>
<evidence type="ECO:0008006" key="8">
    <source>
        <dbReference type="Google" id="ProtNLM"/>
    </source>
</evidence>
<evidence type="ECO:0000256" key="2">
    <source>
        <dbReference type="ARBA" id="ARBA00022630"/>
    </source>
</evidence>
<dbReference type="Pfam" id="PF00743">
    <property type="entry name" value="FMO-like"/>
    <property type="match status" value="1"/>
</dbReference>
<organism evidence="6 7">
    <name type="scientific">Kwoniella dendrophila CBS 6074</name>
    <dbReference type="NCBI Taxonomy" id="1295534"/>
    <lineage>
        <taxon>Eukaryota</taxon>
        <taxon>Fungi</taxon>
        <taxon>Dikarya</taxon>
        <taxon>Basidiomycota</taxon>
        <taxon>Agaricomycotina</taxon>
        <taxon>Tremellomycetes</taxon>
        <taxon>Tremellales</taxon>
        <taxon>Cryptococcaceae</taxon>
        <taxon>Kwoniella</taxon>
    </lineage>
</organism>
<dbReference type="PRINTS" id="PR00370">
    <property type="entry name" value="FMOXYGENASE"/>
</dbReference>